<protein>
    <submittedName>
        <fullName evidence="1">Uncharacterized protein</fullName>
    </submittedName>
</protein>
<organism evidence="1">
    <name type="scientific">bioreactor metagenome</name>
    <dbReference type="NCBI Taxonomy" id="1076179"/>
    <lineage>
        <taxon>unclassified sequences</taxon>
        <taxon>metagenomes</taxon>
        <taxon>ecological metagenomes</taxon>
    </lineage>
</organism>
<proteinExistence type="predicted"/>
<accession>A0A645I8K0</accession>
<gene>
    <name evidence="1" type="ORF">SDC9_195281</name>
</gene>
<sequence length="66" mass="7238">MNDLDEPDQAMPYFLVAVGSANPLDPFPWRLADELREKNRPDLAAEIMRHASATRDAGVTAVQAGD</sequence>
<dbReference type="AlphaFoldDB" id="A0A645I8K0"/>
<dbReference type="EMBL" id="VSSQ01109350">
    <property type="protein sequence ID" value="MPN47677.1"/>
    <property type="molecule type" value="Genomic_DNA"/>
</dbReference>
<reference evidence="1" key="1">
    <citation type="submission" date="2019-08" db="EMBL/GenBank/DDBJ databases">
        <authorList>
            <person name="Kucharzyk K."/>
            <person name="Murdoch R.W."/>
            <person name="Higgins S."/>
            <person name="Loffler F."/>
        </authorList>
    </citation>
    <scope>NUCLEOTIDE SEQUENCE</scope>
</reference>
<evidence type="ECO:0000313" key="1">
    <source>
        <dbReference type="EMBL" id="MPN47677.1"/>
    </source>
</evidence>
<comment type="caution">
    <text evidence="1">The sequence shown here is derived from an EMBL/GenBank/DDBJ whole genome shotgun (WGS) entry which is preliminary data.</text>
</comment>
<name>A0A645I8K0_9ZZZZ</name>